<keyword evidence="4" id="KW-1185">Reference proteome</keyword>
<evidence type="ECO:0000313" key="3">
    <source>
        <dbReference type="EMBL" id="PTX39027.1"/>
    </source>
</evidence>
<dbReference type="InterPro" id="IPR046453">
    <property type="entry name" value="GpA_ATPase"/>
</dbReference>
<evidence type="ECO:0000259" key="2">
    <source>
        <dbReference type="Pfam" id="PF20454"/>
    </source>
</evidence>
<name>A0A2T6A5B7_9RHOB</name>
<organism evidence="3 4">
    <name type="scientific">Gemmobacter caeni</name>
    <dbReference type="NCBI Taxonomy" id="589035"/>
    <lineage>
        <taxon>Bacteria</taxon>
        <taxon>Pseudomonadati</taxon>
        <taxon>Pseudomonadota</taxon>
        <taxon>Alphaproteobacteria</taxon>
        <taxon>Rhodobacterales</taxon>
        <taxon>Paracoccaceae</taxon>
        <taxon>Gemmobacter</taxon>
    </lineage>
</organism>
<dbReference type="InterPro" id="IPR046454">
    <property type="entry name" value="GpA_endonuclease"/>
</dbReference>
<evidence type="ECO:0000313" key="4">
    <source>
        <dbReference type="Proteomes" id="UP000244224"/>
    </source>
</evidence>
<dbReference type="Pfam" id="PF20454">
    <property type="entry name" value="GpA_nuclease"/>
    <property type="match status" value="1"/>
</dbReference>
<evidence type="ECO:0000259" key="1">
    <source>
        <dbReference type="Pfam" id="PF05876"/>
    </source>
</evidence>
<dbReference type="AlphaFoldDB" id="A0A2T6A5B7"/>
<dbReference type="Proteomes" id="UP000244224">
    <property type="component" value="Unassembled WGS sequence"/>
</dbReference>
<feature type="domain" description="Terminase large subunit GpA endonuclease" evidence="2">
    <location>
        <begin position="367"/>
        <end position="679"/>
    </location>
</feature>
<reference evidence="3 4" key="1">
    <citation type="submission" date="2018-04" db="EMBL/GenBank/DDBJ databases">
        <title>Genomic Encyclopedia of Archaeal and Bacterial Type Strains, Phase II (KMG-II): from individual species to whole genera.</title>
        <authorList>
            <person name="Goeker M."/>
        </authorList>
    </citation>
    <scope>NUCLEOTIDE SEQUENCE [LARGE SCALE GENOMIC DNA]</scope>
    <source>
        <strain evidence="3 4">DSM 21823</strain>
    </source>
</reference>
<gene>
    <name evidence="3" type="ORF">C8N34_1407</name>
</gene>
<dbReference type="EMBL" id="QBKP01000040">
    <property type="protein sequence ID" value="PTX39027.1"/>
    <property type="molecule type" value="Genomic_DNA"/>
</dbReference>
<accession>A0A2T6A5B7</accession>
<dbReference type="GO" id="GO:0016887">
    <property type="term" value="F:ATP hydrolysis activity"/>
    <property type="evidence" value="ECO:0007669"/>
    <property type="project" value="InterPro"/>
</dbReference>
<protein>
    <submittedName>
        <fullName evidence="3">Phage terminase large subunit GpA-like protein</fullName>
    </submittedName>
</protein>
<proteinExistence type="predicted"/>
<dbReference type="OrthoDB" id="5181253at2"/>
<feature type="domain" description="Phage terminase large subunit GpA ATPase" evidence="1">
    <location>
        <begin position="60"/>
        <end position="330"/>
    </location>
</feature>
<dbReference type="RefSeq" id="WP_108130965.1">
    <property type="nucleotide sequence ID" value="NZ_QBKP01000040.1"/>
</dbReference>
<dbReference type="Pfam" id="PF05876">
    <property type="entry name" value="GpA_ATPase"/>
    <property type="match status" value="1"/>
</dbReference>
<comment type="caution">
    <text evidence="3">The sequence shown here is derived from an EMBL/GenBank/DDBJ whole genome shotgun (WGS) entry which is preliminary data.</text>
</comment>
<dbReference type="GO" id="GO:0004519">
    <property type="term" value="F:endonuclease activity"/>
    <property type="evidence" value="ECO:0007669"/>
    <property type="project" value="InterPro"/>
</dbReference>
<sequence length="724" mass="80684">MVAMSDRGIGLLARIPPLPPFITPEELLADSLPLLDPPSRISVTDAAEQYLKVPVQGNWQDYDRTVAPYTVEPQDMSQSRRFKTICFVGPSQSGKSQMLLSVSAHAIMCAPSPVQIIHMTKTDADAWVEEKLDPALMNSRFLRDRLGTARDDSTFARKRFKGMRLTIGYPVPNQLSSRSQRMVLLTDYDHMPQKLGPKDSPEGSPHGMALQRIRTFMSRGCVFVESTPAFPVDPEQVWEFDKTAPHRLPPVTNGICRIYNEGTRGRWFWECPNCAELFEPRFDRLVYDETLEPGAAGATAKMQCPDCGHLISHREKARLNTLASLGRGGWLHEARPFDAEGNALVDARGHRLLVRIDDPRIRQTPVASYALNGAAAAFSGWDELVERYETARRAFEVSQDDSDFARVHYTDIGVPYARPDGDDQDLTAAALRETAVELGAMTCPSWTRFITVSVDTNGTWFAVLITAWGLDGKRMALDRFDLVQPPESAPKARDAEGRFRAINPGKYVEDAEVLTDLMERSYAVEGEDWSLKPCVAVVDFNGPTGWSDNAEKFWRRRKREGKGALWFLSIGRGGFKLSDRVWHVSPERGAQGKKARSIKLLNMAVDRLKDTVLAAAARLDHGPGAYLFAASIEKERIEEMLAERRGVDGYSKRPGAGRNETLDLSVQAQAIAEHRGINRLNPDDPPGWAVLGEVNPFATWTGQAAPPPEASEDAAPQYINWLRR</sequence>